<evidence type="ECO:0000313" key="4">
    <source>
        <dbReference type="EMBL" id="MDJ1182307.1"/>
    </source>
</evidence>
<dbReference type="Pfam" id="PF05860">
    <property type="entry name" value="TPS"/>
    <property type="match status" value="1"/>
</dbReference>
<evidence type="ECO:0000313" key="5">
    <source>
        <dbReference type="Proteomes" id="UP001232992"/>
    </source>
</evidence>
<sequence length="1005" mass="102825">MAMERTWLALSTTLATAALMVAAPPNLAQVIPDGSLGTTVNGNPNFQITGGTTAGSNLFHSFQQFSVPLGGSAVFLNSPSIQNIFSRVTGGSQSLINGLIEAQGTANLFLINPAGITFGSGASLRLGGSFFATTADRIVFSDGVMLEASDPTEPPLLTINSPIGLDFSSNNPAPIRVEGQGHGFTIGSIRTTPVDRSEANPGLEVSSGNTLALIGAEVNLVGGVLKAPEGRIALGSVQSGQVSLTSVDGGWQFGYEGVERFGDISLSEQSAVDASGSGLGSIEMVGRQIRLVGGSAGLIQNTGSSAAGNLTVNASEALEVSGTDAEQMFPSLLFNETVNEGAGGQTNISTGNLLLLGGGVIHNKTYGSGNAGDLSVSTANLAEVTGFASDNPNIFSSLVNVTVGEGNSGNLTINAQGLTLLDGGVIANTALDVGSTGKLTINASQFITLDGFTPVTLRRSTLGNTSLREGDAGELIVNTSRLVIRDGATITTSTLAEGSAGSLTINATDSIEISGIGRTEEGELRAEILSDAPVLPEVFRQAIGLPDRPSGNAGSLTINTPRLTVSDGARVGVGNEGVGIAGNLQIEANRIEIANEGQLTTATASGGGGNIELQVADVLLLSNRGLISTEVGEAGSQSQTLSADSGNITIEGNLIQLNNKGEITVRNNGTGNAGDLTIQAARLELTDEGKLTATTALGQGGDIDLTVADVLLIQREGLISAAALVNEGEEISGNAGQITIRGNLVQLLNNGEITVRNEGTGNAGDLQLRAHRLELRDGGRLNAETASGEGGNLQLNLSDVLLLRNGGLISTEAGGAGNGGDITINAPFIFAVSGENSDIIANAFEGDGGNIDIIANGLIGIEFREDLTPLSDITASSQFGVSGVVRISNPNVNPADADVELEADVLDPDEEVVQGCNEFGQSRFVQTGRGGLPENPRDRRLGVSTWHDVRDPSAYLGTTVQAPAQVDPLSLIEANAARQLPDGSMELYYAGPPKPQQEFSRSNCS</sequence>
<dbReference type="RefSeq" id="WP_283756959.1">
    <property type="nucleotide sequence ID" value="NZ_JAQOSQ010000002.1"/>
</dbReference>
<keyword evidence="5" id="KW-1185">Reference proteome</keyword>
<dbReference type="SUPFAM" id="SSF51126">
    <property type="entry name" value="Pectin lyase-like"/>
    <property type="match status" value="2"/>
</dbReference>
<evidence type="ECO:0000256" key="1">
    <source>
        <dbReference type="SAM" id="MobiDB-lite"/>
    </source>
</evidence>
<feature type="chain" id="PRO_5045565350" evidence="2">
    <location>
        <begin position="29"/>
        <end position="1005"/>
    </location>
</feature>
<dbReference type="Proteomes" id="UP001232992">
    <property type="component" value="Unassembled WGS sequence"/>
</dbReference>
<feature type="domain" description="Filamentous haemagglutinin FhaB/tRNA nuclease CdiA-like TPS" evidence="3">
    <location>
        <begin position="31"/>
        <end position="141"/>
    </location>
</feature>
<dbReference type="InterPro" id="IPR008638">
    <property type="entry name" value="FhaB/CdiA-like_TPS"/>
</dbReference>
<keyword evidence="2" id="KW-0732">Signal</keyword>
<comment type="caution">
    <text evidence="4">The sequence shown here is derived from an EMBL/GenBank/DDBJ whole genome shotgun (WGS) entry which is preliminary data.</text>
</comment>
<evidence type="ECO:0000256" key="2">
    <source>
        <dbReference type="SAM" id="SignalP"/>
    </source>
</evidence>
<feature type="region of interest" description="Disordered" evidence="1">
    <location>
        <begin position="985"/>
        <end position="1005"/>
    </location>
</feature>
<gene>
    <name evidence="4" type="ORF">PMH09_03790</name>
</gene>
<proteinExistence type="predicted"/>
<dbReference type="SMART" id="SM00912">
    <property type="entry name" value="Haemagg_act"/>
    <property type="match status" value="1"/>
</dbReference>
<dbReference type="EMBL" id="JAQOSQ010000002">
    <property type="protein sequence ID" value="MDJ1182307.1"/>
    <property type="molecule type" value="Genomic_DNA"/>
</dbReference>
<protein>
    <submittedName>
        <fullName evidence="4">Filamentous hemagglutinin N-terminal domain-containing protein</fullName>
    </submittedName>
</protein>
<dbReference type="InterPro" id="IPR012334">
    <property type="entry name" value="Pectin_lyas_fold"/>
</dbReference>
<dbReference type="NCBIfam" id="TIGR01901">
    <property type="entry name" value="adhes_NPXG"/>
    <property type="match status" value="1"/>
</dbReference>
<feature type="signal peptide" evidence="2">
    <location>
        <begin position="1"/>
        <end position="28"/>
    </location>
</feature>
<reference evidence="4 5" key="1">
    <citation type="submission" date="2023-01" db="EMBL/GenBank/DDBJ databases">
        <title>Novel diversity within Roseofilum (Cyanobacteria; Desertifilaceae) from marine benthic mats with descriptions of four novel species.</title>
        <authorList>
            <person name="Wang Y."/>
            <person name="Berthold D.E."/>
            <person name="Hu J."/>
            <person name="Lefler F.W."/>
            <person name="Laughinghouse H.D. IV."/>
        </authorList>
    </citation>
    <scope>NUCLEOTIDE SEQUENCE [LARGE SCALE GENOMIC DNA]</scope>
    <source>
        <strain evidence="4 5">BLCC-M143</strain>
    </source>
</reference>
<dbReference type="Gene3D" id="2.160.20.10">
    <property type="entry name" value="Single-stranded right-handed beta-helix, Pectin lyase-like"/>
    <property type="match status" value="2"/>
</dbReference>
<name>A0ABT7BSZ7_9CYAN</name>
<accession>A0ABT7BSZ7</accession>
<dbReference type="InterPro" id="IPR011050">
    <property type="entry name" value="Pectin_lyase_fold/virulence"/>
</dbReference>
<organism evidence="4 5">
    <name type="scientific">Roseofilum casamattae BLCC-M143</name>
    <dbReference type="NCBI Taxonomy" id="3022442"/>
    <lineage>
        <taxon>Bacteria</taxon>
        <taxon>Bacillati</taxon>
        <taxon>Cyanobacteriota</taxon>
        <taxon>Cyanophyceae</taxon>
        <taxon>Desertifilales</taxon>
        <taxon>Desertifilaceae</taxon>
        <taxon>Roseofilum</taxon>
        <taxon>Roseofilum casamattae</taxon>
    </lineage>
</organism>
<evidence type="ECO:0000259" key="3">
    <source>
        <dbReference type="SMART" id="SM00912"/>
    </source>
</evidence>